<dbReference type="Pfam" id="PF00903">
    <property type="entry name" value="Glyoxalase"/>
    <property type="match status" value="1"/>
</dbReference>
<name>A0AAW9PXD5_9BURK</name>
<dbReference type="PANTHER" id="PTHR34109:SF1">
    <property type="entry name" value="VOC DOMAIN-CONTAINING PROTEIN"/>
    <property type="match status" value="1"/>
</dbReference>
<protein>
    <submittedName>
        <fullName evidence="2">VOC family protein</fullName>
    </submittedName>
</protein>
<dbReference type="InterPro" id="IPR037523">
    <property type="entry name" value="VOC_core"/>
</dbReference>
<dbReference type="AlphaFoldDB" id="A0AAW9PXD5"/>
<keyword evidence="3" id="KW-1185">Reference proteome</keyword>
<dbReference type="InterPro" id="IPR029068">
    <property type="entry name" value="Glyas_Bleomycin-R_OHBP_Dase"/>
</dbReference>
<sequence length="166" mass="17420">MTAASNAPTVNPVPPASGAIPYLVVKGAAEAIRYYQAVFDAREVFRLDAPDGGVMHAELQVGPARFMLTEERPQHQALGPLTLGGSATSVVLYVPDVDATMARAIAAGGKAGMPVENQFWGDRSGMLTDPFGHAWMVATHIEDPTPEQVKARVQAMFEQGGAGCGA</sequence>
<comment type="caution">
    <text evidence="2">The sequence shown here is derived from an EMBL/GenBank/DDBJ whole genome shotgun (WGS) entry which is preliminary data.</text>
</comment>
<dbReference type="PROSITE" id="PS51819">
    <property type="entry name" value="VOC"/>
    <property type="match status" value="1"/>
</dbReference>
<dbReference type="Gene3D" id="3.30.720.120">
    <property type="match status" value="1"/>
</dbReference>
<evidence type="ECO:0000259" key="1">
    <source>
        <dbReference type="PROSITE" id="PS51819"/>
    </source>
</evidence>
<reference evidence="2 3" key="1">
    <citation type="submission" date="2024-02" db="EMBL/GenBank/DDBJ databases">
        <title>Genome sequence of Aquincola sp. MAHUQ-54.</title>
        <authorList>
            <person name="Huq M.A."/>
        </authorList>
    </citation>
    <scope>NUCLEOTIDE SEQUENCE [LARGE SCALE GENOMIC DNA]</scope>
    <source>
        <strain evidence="2 3">MAHUQ-54</strain>
    </source>
</reference>
<accession>A0AAW9PXD5</accession>
<proteinExistence type="predicted"/>
<dbReference type="InterPro" id="IPR004360">
    <property type="entry name" value="Glyas_Fos-R_dOase_dom"/>
</dbReference>
<dbReference type="Proteomes" id="UP001336250">
    <property type="component" value="Unassembled WGS sequence"/>
</dbReference>
<dbReference type="PANTHER" id="PTHR34109">
    <property type="entry name" value="BNAUNNG04460D PROTEIN-RELATED"/>
    <property type="match status" value="1"/>
</dbReference>
<feature type="domain" description="VOC" evidence="1">
    <location>
        <begin position="16"/>
        <end position="140"/>
    </location>
</feature>
<organism evidence="2 3">
    <name type="scientific">Aquincola agrisoli</name>
    <dbReference type="NCBI Taxonomy" id="3119538"/>
    <lineage>
        <taxon>Bacteria</taxon>
        <taxon>Pseudomonadati</taxon>
        <taxon>Pseudomonadota</taxon>
        <taxon>Betaproteobacteria</taxon>
        <taxon>Burkholderiales</taxon>
        <taxon>Sphaerotilaceae</taxon>
        <taxon>Aquincola</taxon>
    </lineage>
</organism>
<dbReference type="EMBL" id="JAZIBG010000003">
    <property type="protein sequence ID" value="MEF7612403.1"/>
    <property type="molecule type" value="Genomic_DNA"/>
</dbReference>
<dbReference type="Gene3D" id="3.30.720.110">
    <property type="match status" value="1"/>
</dbReference>
<dbReference type="SUPFAM" id="SSF54593">
    <property type="entry name" value="Glyoxalase/Bleomycin resistance protein/Dihydroxybiphenyl dioxygenase"/>
    <property type="match status" value="1"/>
</dbReference>
<evidence type="ECO:0000313" key="2">
    <source>
        <dbReference type="EMBL" id="MEF7612403.1"/>
    </source>
</evidence>
<gene>
    <name evidence="2" type="ORF">V4F39_00685</name>
</gene>
<dbReference type="CDD" id="cd07246">
    <property type="entry name" value="VOC_like"/>
    <property type="match status" value="1"/>
</dbReference>
<dbReference type="RefSeq" id="WP_332287302.1">
    <property type="nucleotide sequence ID" value="NZ_JAZIBG010000003.1"/>
</dbReference>
<evidence type="ECO:0000313" key="3">
    <source>
        <dbReference type="Proteomes" id="UP001336250"/>
    </source>
</evidence>